<dbReference type="Gene3D" id="3.50.50.60">
    <property type="entry name" value="FAD/NAD(P)-binding domain"/>
    <property type="match status" value="1"/>
</dbReference>
<dbReference type="PANTHER" id="PTHR43104:SF2">
    <property type="entry name" value="L-2-HYDROXYGLUTARATE DEHYDROGENASE, MITOCHONDRIAL"/>
    <property type="match status" value="1"/>
</dbReference>
<keyword evidence="9" id="KW-1133">Transmembrane helix</keyword>
<accession>A0AAU7DTB7</accession>
<evidence type="ECO:0000256" key="3">
    <source>
        <dbReference type="ARBA" id="ARBA00005012"/>
    </source>
</evidence>
<dbReference type="InterPro" id="IPR006231">
    <property type="entry name" value="MQO"/>
</dbReference>
<protein>
    <recommendedName>
        <fullName evidence="8">Probable malate:quinone oxidoreductase</fullName>
        <ecNumber evidence="8">1.1.5.4</ecNumber>
    </recommendedName>
    <alternativeName>
        <fullName evidence="8">MQO</fullName>
    </alternativeName>
    <alternativeName>
        <fullName evidence="8">Malate dehydrogenase [quinone]</fullName>
    </alternativeName>
</protein>
<dbReference type="NCBIfam" id="NF003606">
    <property type="entry name" value="PRK05257.2-1"/>
    <property type="match status" value="1"/>
</dbReference>
<dbReference type="SUPFAM" id="SSF51905">
    <property type="entry name" value="FAD/NAD(P)-binding domain"/>
    <property type="match status" value="1"/>
</dbReference>
<evidence type="ECO:0000256" key="4">
    <source>
        <dbReference type="ARBA" id="ARBA00022532"/>
    </source>
</evidence>
<evidence type="ECO:0000256" key="8">
    <source>
        <dbReference type="HAMAP-Rule" id="MF_00212"/>
    </source>
</evidence>
<gene>
    <name evidence="8 10" type="primary">mqo</name>
    <name evidence="10" type="ORF">V5R04_08615</name>
</gene>
<evidence type="ECO:0000256" key="5">
    <source>
        <dbReference type="ARBA" id="ARBA00022630"/>
    </source>
</evidence>
<name>A0AAU7DTB7_9MICO</name>
<evidence type="ECO:0000256" key="1">
    <source>
        <dbReference type="ARBA" id="ARBA00001139"/>
    </source>
</evidence>
<evidence type="ECO:0000256" key="2">
    <source>
        <dbReference type="ARBA" id="ARBA00001974"/>
    </source>
</evidence>
<dbReference type="AlphaFoldDB" id="A0AAU7DTB7"/>
<proteinExistence type="inferred from homology"/>
<evidence type="ECO:0000256" key="6">
    <source>
        <dbReference type="ARBA" id="ARBA00022827"/>
    </source>
</evidence>
<keyword evidence="4 8" id="KW-0816">Tricarboxylic acid cycle</keyword>
<evidence type="ECO:0000256" key="7">
    <source>
        <dbReference type="ARBA" id="ARBA00023002"/>
    </source>
</evidence>
<dbReference type="PANTHER" id="PTHR43104">
    <property type="entry name" value="L-2-HYDROXYGLUTARATE DEHYDROGENASE, MITOCHONDRIAL"/>
    <property type="match status" value="1"/>
</dbReference>
<dbReference type="NCBIfam" id="NF009875">
    <property type="entry name" value="PRK13339.1"/>
    <property type="match status" value="1"/>
</dbReference>
<dbReference type="NCBIfam" id="NF003611">
    <property type="entry name" value="PRK05257.3-2"/>
    <property type="match status" value="1"/>
</dbReference>
<dbReference type="Pfam" id="PF06039">
    <property type="entry name" value="Mqo"/>
    <property type="match status" value="1"/>
</dbReference>
<dbReference type="GO" id="GO:0008924">
    <property type="term" value="F:L-malate dehydrogenase (quinone) activity"/>
    <property type="evidence" value="ECO:0007669"/>
    <property type="project" value="UniProtKB-UniRule"/>
</dbReference>
<keyword evidence="6 8" id="KW-0274">FAD</keyword>
<dbReference type="HAMAP" id="MF_00212">
    <property type="entry name" value="MQO"/>
    <property type="match status" value="1"/>
</dbReference>
<evidence type="ECO:0000313" key="10">
    <source>
        <dbReference type="EMBL" id="XBH20315.1"/>
    </source>
</evidence>
<comment type="pathway">
    <text evidence="3 8">Carbohydrate metabolism; tricarboxylic acid cycle; oxaloacetate from (S)-malate (quinone route): step 1/1.</text>
</comment>
<keyword evidence="9" id="KW-0472">Membrane</keyword>
<keyword evidence="9" id="KW-0812">Transmembrane</keyword>
<dbReference type="EC" id="1.1.5.4" evidence="8"/>
<comment type="cofactor">
    <cofactor evidence="2 8">
        <name>FAD</name>
        <dbReference type="ChEBI" id="CHEBI:57692"/>
    </cofactor>
</comment>
<comment type="similarity">
    <text evidence="8">Belongs to the MQO family.</text>
</comment>
<keyword evidence="7 8" id="KW-0560">Oxidoreductase</keyword>
<comment type="catalytic activity">
    <reaction evidence="1 8">
        <text>(S)-malate + a quinone = a quinol + oxaloacetate</text>
        <dbReference type="Rhea" id="RHEA:46012"/>
        <dbReference type="ChEBI" id="CHEBI:15589"/>
        <dbReference type="ChEBI" id="CHEBI:16452"/>
        <dbReference type="ChEBI" id="CHEBI:24646"/>
        <dbReference type="ChEBI" id="CHEBI:132124"/>
        <dbReference type="EC" id="1.1.5.4"/>
    </reaction>
</comment>
<evidence type="ECO:0000256" key="9">
    <source>
        <dbReference type="SAM" id="Phobius"/>
    </source>
</evidence>
<organism evidence="10">
    <name type="scientific">Jonesiaceae bacterium BS-20</name>
    <dbReference type="NCBI Taxonomy" id="3120821"/>
    <lineage>
        <taxon>Bacteria</taxon>
        <taxon>Bacillati</taxon>
        <taxon>Actinomycetota</taxon>
        <taxon>Actinomycetes</taxon>
        <taxon>Micrococcales</taxon>
        <taxon>Jonesiaceae</taxon>
    </lineage>
</organism>
<dbReference type="GO" id="GO:0006099">
    <property type="term" value="P:tricarboxylic acid cycle"/>
    <property type="evidence" value="ECO:0007669"/>
    <property type="project" value="UniProtKB-UniRule"/>
</dbReference>
<dbReference type="Gene3D" id="3.30.9.10">
    <property type="entry name" value="D-Amino Acid Oxidase, subunit A, domain 2"/>
    <property type="match status" value="1"/>
</dbReference>
<keyword evidence="5 8" id="KW-0285">Flavoprotein</keyword>
<feature type="transmembrane region" description="Helical" evidence="9">
    <location>
        <begin position="12"/>
        <end position="29"/>
    </location>
</feature>
<dbReference type="InterPro" id="IPR036188">
    <property type="entry name" value="FAD/NAD-bd_sf"/>
</dbReference>
<sequence length="498" mass="54360">MNQKKATKQNVDVVLIGGGVMSVTLGALLQELEPSWTIHLYERLDNLALESSGPWNNAGTGHAALCELNYTPQRADGSVDITKAVKISDEFQQSREFWNHLIDTGKIPAQDAFLAATPHMTFVHGQENVEYLRARHQALTASSNFTDLEFSTDPEIISQWAPLLTLDRYGDEPIAATRAAHGTDVNFGRLTRSMADYLEKSGVQIHTNHEVTNLKQRGDKSWDLKVVNRGWNATSPTSKINAKFVFVGAGGAALPILQKAGIPEIKGYGGFPISGVFLRTTNPEIVSMHQAKVYGKASVGSPPMSVPHLDTRVVDGQTSLLFGPYAGFSTKFLKSGSYLDLFKSIRPHNIWTMISVALDNMSLTKYLMTEVTKSPLAKFRALKEFMPSADPKDWEFITAGQRVQVMKTKEGSRGGVLEFGTELVSSADGSIAGLLGASPGASTAVSAMIKLLNDCFPQHSQQWDRKLQSIMPSMSVDRADELLAELQSIGAGRGNEQF</sequence>
<dbReference type="EMBL" id="CP146203">
    <property type="protein sequence ID" value="XBH20315.1"/>
    <property type="molecule type" value="Genomic_DNA"/>
</dbReference>
<reference evidence="10" key="1">
    <citation type="submission" date="2024-02" db="EMBL/GenBank/DDBJ databases">
        <title>Tomenella chthoni gen. nov. sp. nov., a member of the family Jonesiaceae isolated from bat guano.</title>
        <authorList>
            <person name="Miller S.L."/>
            <person name="King J."/>
            <person name="Sankaranarayanan K."/>
            <person name="Lawson P.A."/>
        </authorList>
    </citation>
    <scope>NUCLEOTIDE SEQUENCE</scope>
    <source>
        <strain evidence="10">BS-20</strain>
    </source>
</reference>
<dbReference type="GO" id="GO:0047545">
    <property type="term" value="F:(S)-2-hydroxyglutarate dehydrogenase activity"/>
    <property type="evidence" value="ECO:0007669"/>
    <property type="project" value="TreeGrafter"/>
</dbReference>
<dbReference type="NCBIfam" id="TIGR01320">
    <property type="entry name" value="mal_quin_oxido"/>
    <property type="match status" value="1"/>
</dbReference>